<reference evidence="1 2" key="1">
    <citation type="journal article" date="2017" name="Nat. Ecol. Evol.">
        <title>Scallop genome provides insights into evolution of bilaterian karyotype and development.</title>
        <authorList>
            <person name="Wang S."/>
            <person name="Zhang J."/>
            <person name="Jiao W."/>
            <person name="Li J."/>
            <person name="Xun X."/>
            <person name="Sun Y."/>
            <person name="Guo X."/>
            <person name="Huan P."/>
            <person name="Dong B."/>
            <person name="Zhang L."/>
            <person name="Hu X."/>
            <person name="Sun X."/>
            <person name="Wang J."/>
            <person name="Zhao C."/>
            <person name="Wang Y."/>
            <person name="Wang D."/>
            <person name="Huang X."/>
            <person name="Wang R."/>
            <person name="Lv J."/>
            <person name="Li Y."/>
            <person name="Zhang Z."/>
            <person name="Liu B."/>
            <person name="Lu W."/>
            <person name="Hui Y."/>
            <person name="Liang J."/>
            <person name="Zhou Z."/>
            <person name="Hou R."/>
            <person name="Li X."/>
            <person name="Liu Y."/>
            <person name="Li H."/>
            <person name="Ning X."/>
            <person name="Lin Y."/>
            <person name="Zhao L."/>
            <person name="Xing Q."/>
            <person name="Dou J."/>
            <person name="Li Y."/>
            <person name="Mao J."/>
            <person name="Guo H."/>
            <person name="Dou H."/>
            <person name="Li T."/>
            <person name="Mu C."/>
            <person name="Jiang W."/>
            <person name="Fu Q."/>
            <person name="Fu X."/>
            <person name="Miao Y."/>
            <person name="Liu J."/>
            <person name="Yu Q."/>
            <person name="Li R."/>
            <person name="Liao H."/>
            <person name="Li X."/>
            <person name="Kong Y."/>
            <person name="Jiang Z."/>
            <person name="Chourrout D."/>
            <person name="Li R."/>
            <person name="Bao Z."/>
        </authorList>
    </citation>
    <scope>NUCLEOTIDE SEQUENCE [LARGE SCALE GENOMIC DNA]</scope>
    <source>
        <strain evidence="1 2">PY_sf001</strain>
    </source>
</reference>
<dbReference type="AlphaFoldDB" id="A0A210PIS2"/>
<sequence>MLSSLSIPNSSIERLAYHTIDPYRKQGKNHELEQPLKLDYQFTIVYTSTYIQGTTCTCKYTYYNTGIINILYNKDRKYYSMKLYLYNLNDKMQQFVVPCNIATLY</sequence>
<dbReference type="Proteomes" id="UP000242188">
    <property type="component" value="Unassembled WGS sequence"/>
</dbReference>
<accession>A0A210PIS2</accession>
<protein>
    <submittedName>
        <fullName evidence="1">Uncharacterized protein</fullName>
    </submittedName>
</protein>
<name>A0A210PIS2_MIZYE</name>
<organism evidence="1 2">
    <name type="scientific">Mizuhopecten yessoensis</name>
    <name type="common">Japanese scallop</name>
    <name type="synonym">Patinopecten yessoensis</name>
    <dbReference type="NCBI Taxonomy" id="6573"/>
    <lineage>
        <taxon>Eukaryota</taxon>
        <taxon>Metazoa</taxon>
        <taxon>Spiralia</taxon>
        <taxon>Lophotrochozoa</taxon>
        <taxon>Mollusca</taxon>
        <taxon>Bivalvia</taxon>
        <taxon>Autobranchia</taxon>
        <taxon>Pteriomorphia</taxon>
        <taxon>Pectinida</taxon>
        <taxon>Pectinoidea</taxon>
        <taxon>Pectinidae</taxon>
        <taxon>Mizuhopecten</taxon>
    </lineage>
</organism>
<keyword evidence="2" id="KW-1185">Reference proteome</keyword>
<comment type="caution">
    <text evidence="1">The sequence shown here is derived from an EMBL/GenBank/DDBJ whole genome shotgun (WGS) entry which is preliminary data.</text>
</comment>
<dbReference type="EMBL" id="NEDP02076639">
    <property type="protein sequence ID" value="OWF36326.1"/>
    <property type="molecule type" value="Genomic_DNA"/>
</dbReference>
<evidence type="ECO:0000313" key="2">
    <source>
        <dbReference type="Proteomes" id="UP000242188"/>
    </source>
</evidence>
<evidence type="ECO:0000313" key="1">
    <source>
        <dbReference type="EMBL" id="OWF36326.1"/>
    </source>
</evidence>
<proteinExistence type="predicted"/>
<gene>
    <name evidence="1" type="ORF">KP79_PYT07936</name>
</gene>